<protein>
    <submittedName>
        <fullName evidence="1">Uncharacterized protein</fullName>
    </submittedName>
</protein>
<dbReference type="Proteomes" id="UP000176998">
    <property type="component" value="Unassembled WGS sequence"/>
</dbReference>
<organism evidence="1 2">
    <name type="scientific">Colletotrichum orchidophilum</name>
    <dbReference type="NCBI Taxonomy" id="1209926"/>
    <lineage>
        <taxon>Eukaryota</taxon>
        <taxon>Fungi</taxon>
        <taxon>Dikarya</taxon>
        <taxon>Ascomycota</taxon>
        <taxon>Pezizomycotina</taxon>
        <taxon>Sordariomycetes</taxon>
        <taxon>Hypocreomycetidae</taxon>
        <taxon>Glomerellales</taxon>
        <taxon>Glomerellaceae</taxon>
        <taxon>Colletotrichum</taxon>
    </lineage>
</organism>
<name>A0A1G4BTC6_9PEZI</name>
<comment type="caution">
    <text evidence="1">The sequence shown here is derived from an EMBL/GenBank/DDBJ whole genome shotgun (WGS) entry which is preliminary data.</text>
</comment>
<evidence type="ECO:0000313" key="2">
    <source>
        <dbReference type="Proteomes" id="UP000176998"/>
    </source>
</evidence>
<sequence>MRSYLKLRSISARMKCRIKGTTLPGGFLPYELWLEIVDAMVDDLESTIKPISWILKGIESEQGNDGIHYLLLDQRTHLWFNQTEYIRFDKSNNWNTVNSMRRCHALEPLQNLMLVDRGTRQLVNRRLPRCSFFLVDPHRKFAVPRYIRIVPGVDLFRYDIHRRIPQIQMDAVSALIKPYEDTDALLHVHTILLSATILEPNDGQLLKTYFRYLQKMPRLKNVEFRGLLSDGLQNPTAYFVENTLLSFLAKCNYAEKDEIVSIWRPLRDRGVKFTVNLSAPF</sequence>
<gene>
    <name evidence="1" type="ORF">CORC01_00359</name>
</gene>
<dbReference type="RefSeq" id="XP_022481642.1">
    <property type="nucleotide sequence ID" value="XM_022612017.1"/>
</dbReference>
<dbReference type="OrthoDB" id="4832356at2759"/>
<dbReference type="EMBL" id="MJBS01000002">
    <property type="protein sequence ID" value="OHF04507.1"/>
    <property type="molecule type" value="Genomic_DNA"/>
</dbReference>
<reference evidence="1 2" key="1">
    <citation type="submission" date="2016-09" db="EMBL/GenBank/DDBJ databases">
        <authorList>
            <person name="Capua I."/>
            <person name="De Benedictis P."/>
            <person name="Joannis T."/>
            <person name="Lombin L.H."/>
            <person name="Cattoli G."/>
        </authorList>
    </citation>
    <scope>NUCLEOTIDE SEQUENCE [LARGE SCALE GENOMIC DNA]</scope>
    <source>
        <strain evidence="1 2">IMI 309357</strain>
    </source>
</reference>
<evidence type="ECO:0000313" key="1">
    <source>
        <dbReference type="EMBL" id="OHF04507.1"/>
    </source>
</evidence>
<proteinExistence type="predicted"/>
<dbReference type="GeneID" id="34553527"/>
<dbReference type="AlphaFoldDB" id="A0A1G4BTC6"/>
<accession>A0A1G4BTC6</accession>
<keyword evidence="2" id="KW-1185">Reference proteome</keyword>